<gene>
    <name evidence="2" type="ORF">JDV02_007202</name>
</gene>
<dbReference type="EMBL" id="CP086359">
    <property type="protein sequence ID" value="UNI21191.1"/>
    <property type="molecule type" value="Genomic_DNA"/>
</dbReference>
<dbReference type="Pfam" id="PF20174">
    <property type="entry name" value="DUF6540"/>
    <property type="match status" value="1"/>
</dbReference>
<protein>
    <submittedName>
        <fullName evidence="2">Uncharacterized protein</fullName>
    </submittedName>
</protein>
<feature type="region of interest" description="Disordered" evidence="1">
    <location>
        <begin position="1"/>
        <end position="43"/>
    </location>
</feature>
<keyword evidence="3" id="KW-1185">Reference proteome</keyword>
<dbReference type="KEGG" id="ptkz:JDV02_007202"/>
<evidence type="ECO:0000256" key="1">
    <source>
        <dbReference type="SAM" id="MobiDB-lite"/>
    </source>
</evidence>
<dbReference type="GeneID" id="72069151"/>
<feature type="compositionally biased region" description="Pro residues" evidence="1">
    <location>
        <begin position="1"/>
        <end position="18"/>
    </location>
</feature>
<evidence type="ECO:0000313" key="3">
    <source>
        <dbReference type="Proteomes" id="UP000829364"/>
    </source>
</evidence>
<evidence type="ECO:0000313" key="2">
    <source>
        <dbReference type="EMBL" id="UNI21191.1"/>
    </source>
</evidence>
<dbReference type="RefSeq" id="XP_047844672.1">
    <property type="nucleotide sequence ID" value="XM_047988674.1"/>
</dbReference>
<dbReference type="Proteomes" id="UP000829364">
    <property type="component" value="Chromosome 6"/>
</dbReference>
<sequence>MPSAPAPPPPPPPPPPALQQPFSSGGHAGSREPQTRLEQPVVPAHGPPGSFLVELFVYNGHPFKHHWAYFVRSSHGPGRGVKIHATGDVNHGFTLEFKRGYDLGHTDDQQPTTRIPLQYIDGRNVDERAMFNNGVSKIDDAPVCRFESSAYKIKAPEKSLHSAGTKAAPKTRVMQRDCQTWIVESANQLVADGIFTRDVADYLHVLKQ</sequence>
<dbReference type="OrthoDB" id="2999773at2759"/>
<dbReference type="AlphaFoldDB" id="A0A9Q8QL87"/>
<name>A0A9Q8QL87_9HYPO</name>
<dbReference type="InterPro" id="IPR046670">
    <property type="entry name" value="DUF6540"/>
</dbReference>
<accession>A0A9Q8QL87</accession>
<organism evidence="2 3">
    <name type="scientific">Purpureocillium takamizusanense</name>
    <dbReference type="NCBI Taxonomy" id="2060973"/>
    <lineage>
        <taxon>Eukaryota</taxon>
        <taxon>Fungi</taxon>
        <taxon>Dikarya</taxon>
        <taxon>Ascomycota</taxon>
        <taxon>Pezizomycotina</taxon>
        <taxon>Sordariomycetes</taxon>
        <taxon>Hypocreomycetidae</taxon>
        <taxon>Hypocreales</taxon>
        <taxon>Ophiocordycipitaceae</taxon>
        <taxon>Purpureocillium</taxon>
    </lineage>
</organism>
<reference evidence="2" key="1">
    <citation type="submission" date="2021-11" db="EMBL/GenBank/DDBJ databases">
        <title>Purpureocillium_takamizusanense_genome.</title>
        <authorList>
            <person name="Nguyen N.-H."/>
        </authorList>
    </citation>
    <scope>NUCLEOTIDE SEQUENCE</scope>
    <source>
        <strain evidence="2">PT3</strain>
    </source>
</reference>
<proteinExistence type="predicted"/>